<proteinExistence type="predicted"/>
<accession>A0A8J2VCU0</accession>
<gene>
    <name evidence="1" type="ORF">GCM10011571_16920</name>
</gene>
<keyword evidence="2" id="KW-1185">Reference proteome</keyword>
<sequence>MITSVKDKKVRETRVVIAGDKDKLITIPIFKEGEQYYFDKNPSIKVYETIDVEVKLINTGYIKPLIHS</sequence>
<evidence type="ECO:0000313" key="2">
    <source>
        <dbReference type="Proteomes" id="UP000625210"/>
    </source>
</evidence>
<reference evidence="1" key="2">
    <citation type="submission" date="2020-09" db="EMBL/GenBank/DDBJ databases">
        <authorList>
            <person name="Sun Q."/>
            <person name="Zhou Y."/>
        </authorList>
    </citation>
    <scope>NUCLEOTIDE SEQUENCE</scope>
    <source>
        <strain evidence="1">CGMCC 1.15179</strain>
    </source>
</reference>
<comment type="caution">
    <text evidence="1">The sequence shown here is derived from an EMBL/GenBank/DDBJ whole genome shotgun (WGS) entry which is preliminary data.</text>
</comment>
<evidence type="ECO:0000313" key="1">
    <source>
        <dbReference type="EMBL" id="GGE15909.1"/>
    </source>
</evidence>
<protein>
    <submittedName>
        <fullName evidence="1">Uncharacterized protein</fullName>
    </submittedName>
</protein>
<reference evidence="1" key="1">
    <citation type="journal article" date="2014" name="Int. J. Syst. Evol. Microbiol.">
        <title>Complete genome sequence of Corynebacterium casei LMG S-19264T (=DSM 44701T), isolated from a smear-ripened cheese.</title>
        <authorList>
            <consortium name="US DOE Joint Genome Institute (JGI-PGF)"/>
            <person name="Walter F."/>
            <person name="Albersmeier A."/>
            <person name="Kalinowski J."/>
            <person name="Ruckert C."/>
        </authorList>
    </citation>
    <scope>NUCLEOTIDE SEQUENCE</scope>
    <source>
        <strain evidence="1">CGMCC 1.15179</strain>
    </source>
</reference>
<dbReference type="AlphaFoldDB" id="A0A8J2VCU0"/>
<organism evidence="1 2">
    <name type="scientific">Marinithermofilum abyssi</name>
    <dbReference type="NCBI Taxonomy" id="1571185"/>
    <lineage>
        <taxon>Bacteria</taxon>
        <taxon>Bacillati</taxon>
        <taxon>Bacillota</taxon>
        <taxon>Bacilli</taxon>
        <taxon>Bacillales</taxon>
        <taxon>Thermoactinomycetaceae</taxon>
        <taxon>Marinithermofilum</taxon>
    </lineage>
</organism>
<name>A0A8J2VCU0_9BACL</name>
<dbReference type="Proteomes" id="UP000625210">
    <property type="component" value="Unassembled WGS sequence"/>
</dbReference>
<dbReference type="EMBL" id="BMHQ01000005">
    <property type="protein sequence ID" value="GGE15909.1"/>
    <property type="molecule type" value="Genomic_DNA"/>
</dbReference>